<comment type="similarity">
    <text evidence="4">Belongs to the acetyltransferase family. AANAT subfamily.</text>
</comment>
<evidence type="ECO:0000256" key="5">
    <source>
        <dbReference type="ARBA" id="ARBA00039114"/>
    </source>
</evidence>
<comment type="catalytic activity">
    <reaction evidence="11">
        <text>serotonin + hexadecanoyl-CoA = N-hexadecanoyl-serotonin + CoA + H(+)</text>
        <dbReference type="Rhea" id="RHEA:51384"/>
        <dbReference type="ChEBI" id="CHEBI:15378"/>
        <dbReference type="ChEBI" id="CHEBI:57287"/>
        <dbReference type="ChEBI" id="CHEBI:57379"/>
        <dbReference type="ChEBI" id="CHEBI:134059"/>
        <dbReference type="ChEBI" id="CHEBI:350546"/>
    </reaction>
    <physiologicalReaction direction="left-to-right" evidence="11">
        <dbReference type="Rhea" id="RHEA:51385"/>
    </physiologicalReaction>
</comment>
<accession>A0A9P9YG34</accession>
<gene>
    <name evidence="14" type="ORF">M5D96_011340</name>
</gene>
<protein>
    <recommendedName>
        <fullName evidence="5">aralkylamine N-acetyltransferase</fullName>
        <ecNumber evidence="5">2.3.1.87</ecNumber>
    </recommendedName>
</protein>
<comment type="catalytic activity">
    <reaction evidence="9">
        <text>dopamine + acetyl-CoA = N-acetyldopamine + CoA + H(+)</text>
        <dbReference type="Rhea" id="RHEA:51388"/>
        <dbReference type="ChEBI" id="CHEBI:15378"/>
        <dbReference type="ChEBI" id="CHEBI:57287"/>
        <dbReference type="ChEBI" id="CHEBI:57288"/>
        <dbReference type="ChEBI" id="CHEBI:59905"/>
        <dbReference type="ChEBI" id="CHEBI:125678"/>
    </reaction>
    <physiologicalReaction direction="left-to-right" evidence="9">
        <dbReference type="Rhea" id="RHEA:51389"/>
    </physiologicalReaction>
</comment>
<evidence type="ECO:0000256" key="2">
    <source>
        <dbReference type="ARBA" id="ARBA00023315"/>
    </source>
</evidence>
<evidence type="ECO:0000256" key="6">
    <source>
        <dbReference type="ARBA" id="ARBA00050189"/>
    </source>
</evidence>
<evidence type="ECO:0000313" key="15">
    <source>
        <dbReference type="Proteomes" id="UP001059596"/>
    </source>
</evidence>
<sequence>MIPSQRNGITIRLMEESDYPIVKVFMRDYFHYDEPMGIGLEEPIHLLNEEEAEEGYLSVISQGLSLIAFDENKGGLLVGIALAERMDPSILAKQHREAEELEPNALGRSRQMIAQVERDANIFERCSVRIYLNLVAVSVHASMRGRGLLSHLAVTLMKLGRSRGFPLLIGSSTSYYSAKQAMEGLGMECIHSLAYADYKDDQGRPIYNPPAPHTHVRVLASKL</sequence>
<comment type="catalytic activity">
    <reaction evidence="12">
        <text>dopamine + hexadecanoyl-CoA = N-hexadecanoyl-dopamine + CoA + H(+)</text>
        <dbReference type="Rhea" id="RHEA:51376"/>
        <dbReference type="ChEBI" id="CHEBI:15378"/>
        <dbReference type="ChEBI" id="CHEBI:57287"/>
        <dbReference type="ChEBI" id="CHEBI:57379"/>
        <dbReference type="ChEBI" id="CHEBI:59905"/>
        <dbReference type="ChEBI" id="CHEBI:134058"/>
    </reaction>
    <physiologicalReaction direction="left-to-right" evidence="12">
        <dbReference type="Rhea" id="RHEA:51377"/>
    </physiologicalReaction>
</comment>
<dbReference type="FunFam" id="3.40.630.30:FF:000046">
    <property type="entry name" value="Dopamine N-acetyltransferase"/>
    <property type="match status" value="1"/>
</dbReference>
<dbReference type="Proteomes" id="UP001059596">
    <property type="component" value="Unassembled WGS sequence"/>
</dbReference>
<organism evidence="14 15">
    <name type="scientific">Drosophila gunungcola</name>
    <name type="common">fruit fly</name>
    <dbReference type="NCBI Taxonomy" id="103775"/>
    <lineage>
        <taxon>Eukaryota</taxon>
        <taxon>Metazoa</taxon>
        <taxon>Ecdysozoa</taxon>
        <taxon>Arthropoda</taxon>
        <taxon>Hexapoda</taxon>
        <taxon>Insecta</taxon>
        <taxon>Pterygota</taxon>
        <taxon>Neoptera</taxon>
        <taxon>Endopterygota</taxon>
        <taxon>Diptera</taxon>
        <taxon>Brachycera</taxon>
        <taxon>Muscomorpha</taxon>
        <taxon>Ephydroidea</taxon>
        <taxon>Drosophilidae</taxon>
        <taxon>Drosophila</taxon>
        <taxon>Sophophora</taxon>
    </lineage>
</organism>
<name>A0A9P9YG34_9MUSC</name>
<evidence type="ECO:0000256" key="11">
    <source>
        <dbReference type="ARBA" id="ARBA00052178"/>
    </source>
</evidence>
<dbReference type="Gene3D" id="3.40.630.30">
    <property type="match status" value="1"/>
</dbReference>
<comment type="catalytic activity">
    <reaction evidence="13">
        <text>serotonin + acetyl-CoA = N-acetylserotonin + CoA + H(+)</text>
        <dbReference type="Rhea" id="RHEA:25217"/>
        <dbReference type="ChEBI" id="CHEBI:15378"/>
        <dbReference type="ChEBI" id="CHEBI:17697"/>
        <dbReference type="ChEBI" id="CHEBI:57287"/>
        <dbReference type="ChEBI" id="CHEBI:57288"/>
        <dbReference type="ChEBI" id="CHEBI:350546"/>
        <dbReference type="EC" id="2.3.1.87"/>
    </reaction>
    <physiologicalReaction direction="left-to-right" evidence="13">
        <dbReference type="Rhea" id="RHEA:25218"/>
    </physiologicalReaction>
</comment>
<comment type="catalytic activity">
    <reaction evidence="8">
        <text>serotonin + (5Z,8Z,11Z,14Z)-eicosatetraenoyl-CoA = N-[(5Z,8Z,11Z,14Z)-eicosatetraenoyl]-serotonin + CoA + H(+)</text>
        <dbReference type="Rhea" id="RHEA:51396"/>
        <dbReference type="ChEBI" id="CHEBI:15378"/>
        <dbReference type="ChEBI" id="CHEBI:57287"/>
        <dbReference type="ChEBI" id="CHEBI:57368"/>
        <dbReference type="ChEBI" id="CHEBI:132255"/>
        <dbReference type="ChEBI" id="CHEBI:350546"/>
    </reaction>
    <physiologicalReaction direction="left-to-right" evidence="8">
        <dbReference type="Rhea" id="RHEA:51397"/>
    </physiologicalReaction>
</comment>
<evidence type="ECO:0000256" key="4">
    <source>
        <dbReference type="ARBA" id="ARBA00038182"/>
    </source>
</evidence>
<comment type="catalytic activity">
    <reaction evidence="6">
        <text>dopamine + (9Z)-octadecenoyl-CoA = N-(9Z-octadecanoyl)-dopamine + CoA + H(+)</text>
        <dbReference type="Rhea" id="RHEA:51380"/>
        <dbReference type="ChEBI" id="CHEBI:15378"/>
        <dbReference type="ChEBI" id="CHEBI:31883"/>
        <dbReference type="ChEBI" id="CHEBI:57287"/>
        <dbReference type="ChEBI" id="CHEBI:57387"/>
        <dbReference type="ChEBI" id="CHEBI:59905"/>
    </reaction>
    <physiologicalReaction direction="left-to-right" evidence="6">
        <dbReference type="Rhea" id="RHEA:51381"/>
    </physiologicalReaction>
</comment>
<dbReference type="EC" id="2.3.1.87" evidence="5"/>
<comment type="caution">
    <text evidence="14">The sequence shown here is derived from an EMBL/GenBank/DDBJ whole genome shotgun (WGS) entry which is preliminary data.</text>
</comment>
<keyword evidence="2" id="KW-0012">Acyltransferase</keyword>
<evidence type="ECO:0000256" key="8">
    <source>
        <dbReference type="ARBA" id="ARBA00051284"/>
    </source>
</evidence>
<evidence type="ECO:0000256" key="3">
    <source>
        <dbReference type="ARBA" id="ARBA00037926"/>
    </source>
</evidence>
<dbReference type="AlphaFoldDB" id="A0A9P9YG34"/>
<dbReference type="GO" id="GO:0004059">
    <property type="term" value="F:aralkylamine N-acetyltransferase activity"/>
    <property type="evidence" value="ECO:0007669"/>
    <property type="project" value="UniProtKB-EC"/>
</dbReference>
<dbReference type="PANTHER" id="PTHR20905">
    <property type="entry name" value="N-ACETYLTRANSFERASE-RELATED"/>
    <property type="match status" value="1"/>
</dbReference>
<dbReference type="InterPro" id="IPR016181">
    <property type="entry name" value="Acyl_CoA_acyltransferase"/>
</dbReference>
<evidence type="ECO:0000256" key="10">
    <source>
        <dbReference type="ARBA" id="ARBA00051823"/>
    </source>
</evidence>
<dbReference type="EMBL" id="JAMKOV010000028">
    <property type="protein sequence ID" value="KAI8035909.1"/>
    <property type="molecule type" value="Genomic_DNA"/>
</dbReference>
<evidence type="ECO:0000256" key="9">
    <source>
        <dbReference type="ARBA" id="ARBA00051711"/>
    </source>
</evidence>
<dbReference type="PANTHER" id="PTHR20905:SF1">
    <property type="entry name" value="AT07410P-RELATED"/>
    <property type="match status" value="1"/>
</dbReference>
<evidence type="ECO:0000313" key="14">
    <source>
        <dbReference type="EMBL" id="KAI8035909.1"/>
    </source>
</evidence>
<dbReference type="SUPFAM" id="SSF55729">
    <property type="entry name" value="Acyl-CoA N-acyltransferases (Nat)"/>
    <property type="match status" value="1"/>
</dbReference>
<reference evidence="14" key="1">
    <citation type="journal article" date="2023" name="Genome Biol. Evol.">
        <title>Long-read-based Genome Assembly of Drosophila gunungcola Reveals Fewer Chemosensory Genes in Flower-breeding Species.</title>
        <authorList>
            <person name="Negi A."/>
            <person name="Liao B.Y."/>
            <person name="Yeh S.D."/>
        </authorList>
    </citation>
    <scope>NUCLEOTIDE SEQUENCE</scope>
    <source>
        <strain evidence="14">Sukarami</strain>
    </source>
</reference>
<proteinExistence type="inferred from homology"/>
<evidence type="ECO:0000256" key="12">
    <source>
        <dbReference type="ARBA" id="ARBA00052335"/>
    </source>
</evidence>
<evidence type="ECO:0000256" key="1">
    <source>
        <dbReference type="ARBA" id="ARBA00022679"/>
    </source>
</evidence>
<dbReference type="OrthoDB" id="8113373at2759"/>
<keyword evidence="1" id="KW-0808">Transferase</keyword>
<comment type="catalytic activity">
    <reaction evidence="10">
        <text>serotonin + (9Z)-octadecenoyl-CoA = N-(9Z-octadecenoyl)-serotonin + CoA + H(+)</text>
        <dbReference type="Rhea" id="RHEA:51392"/>
        <dbReference type="ChEBI" id="CHEBI:15378"/>
        <dbReference type="ChEBI" id="CHEBI:57287"/>
        <dbReference type="ChEBI" id="CHEBI:57387"/>
        <dbReference type="ChEBI" id="CHEBI:134064"/>
        <dbReference type="ChEBI" id="CHEBI:350546"/>
    </reaction>
    <physiologicalReaction direction="left-to-right" evidence="10">
        <dbReference type="Rhea" id="RHEA:51393"/>
    </physiologicalReaction>
</comment>
<evidence type="ECO:0000256" key="7">
    <source>
        <dbReference type="ARBA" id="ARBA00050849"/>
    </source>
</evidence>
<evidence type="ECO:0000256" key="13">
    <source>
        <dbReference type="ARBA" id="ARBA00052491"/>
    </source>
</evidence>
<keyword evidence="15" id="KW-1185">Reference proteome</keyword>
<comment type="catalytic activity">
    <reaction evidence="7">
        <text>serotonin + octadecanoyl-CoA = N-octadecanoyl-serotonin + CoA + H(+)</text>
        <dbReference type="Rhea" id="RHEA:51400"/>
        <dbReference type="ChEBI" id="CHEBI:15378"/>
        <dbReference type="ChEBI" id="CHEBI:57287"/>
        <dbReference type="ChEBI" id="CHEBI:57394"/>
        <dbReference type="ChEBI" id="CHEBI:134065"/>
        <dbReference type="ChEBI" id="CHEBI:350546"/>
    </reaction>
    <physiologicalReaction direction="left-to-right" evidence="7">
        <dbReference type="Rhea" id="RHEA:51401"/>
    </physiologicalReaction>
</comment>
<comment type="pathway">
    <text evidence="3">Aromatic compound metabolism; melatonin biosynthesis; melatonin from serotonin: step 1/2.</text>
</comment>